<name>E8ZDI3_9CAUD</name>
<dbReference type="InterPro" id="IPR027417">
    <property type="entry name" value="P-loop_NTPase"/>
</dbReference>
<keyword evidence="3" id="KW-1185">Reference proteome</keyword>
<evidence type="ECO:0000313" key="3">
    <source>
        <dbReference type="Proteomes" id="UP000393005"/>
    </source>
</evidence>
<dbReference type="InterPro" id="IPR002611">
    <property type="entry name" value="IstB_ATP-bd"/>
</dbReference>
<feature type="domain" description="IstB-like ATP-binding" evidence="1">
    <location>
        <begin position="62"/>
        <end position="249"/>
    </location>
</feature>
<evidence type="ECO:0000259" key="1">
    <source>
        <dbReference type="Pfam" id="PF01695"/>
    </source>
</evidence>
<dbReference type="Proteomes" id="UP000393005">
    <property type="component" value="Segment"/>
</dbReference>
<sequence>MRMQVVSSKELQERALQVETLKQQCPKHEGVYMWRSINPCTRNTLTYCPECVQETINQNASEQLAIAEAQIRDTRSYSLFMKESIIPNDLKNATVGNFEIHTNQDAKAVNFAKRVTADYVKERYEGNTIISGPPGVGKSHLAVGIAKTLNESFQMLQVRKSVVYMPSMELFSRMQEAFQYKDSKWEQRSVVKFLQNVDFLILDDLGKESSVGNEIRQGNNWMQKVLYQILENRTNTIITTNFEGKHLKELYEQSLVDRITKGNMKTNAFKFSKDTASRRSLSATDY</sequence>
<dbReference type="CDD" id="cd00009">
    <property type="entry name" value="AAA"/>
    <property type="match status" value="1"/>
</dbReference>
<dbReference type="PANTHER" id="PTHR30050:SF4">
    <property type="entry name" value="ATP-BINDING PROTEIN RV3427C IN INSERTION SEQUENCE-RELATED"/>
    <property type="match status" value="1"/>
</dbReference>
<dbReference type="Pfam" id="PF01695">
    <property type="entry name" value="IstB_IS21"/>
    <property type="match status" value="1"/>
</dbReference>
<proteinExistence type="predicted"/>
<dbReference type="PANTHER" id="PTHR30050">
    <property type="entry name" value="CHROMOSOMAL REPLICATION INITIATOR PROTEIN DNAA"/>
    <property type="match status" value="1"/>
</dbReference>
<dbReference type="SUPFAM" id="SSF52540">
    <property type="entry name" value="P-loop containing nucleoside triphosphate hydrolases"/>
    <property type="match status" value="1"/>
</dbReference>
<accession>E8ZDI3</accession>
<reference evidence="3" key="1">
    <citation type="journal article" date="2011" name="Science">
        <title>Rapid pneumococcal evolution in response to clinical interventions.</title>
        <authorList>
            <person name="Croucher N.J."/>
            <person name="Harris S.R."/>
            <person name="Fraser C."/>
            <person name="Quail M.A."/>
            <person name="Burton J."/>
            <person name="Van der Linden M."/>
            <person name="McGee L."/>
            <person name="Von Gottberg A."/>
            <person name="Song J.H."/>
            <person name="Ko K.S."/>
            <person name="Pichon B."/>
            <person name="Baker S."/>
            <person name="Parry C.M."/>
            <person name="Lambertsen L.M."/>
            <person name="Shahinas D."/>
            <person name="Pillai D.R."/>
            <person name="Mitchell T.J."/>
            <person name="Dougan G."/>
            <person name="Tomasz A."/>
            <person name="Klugman K.P."/>
            <person name="Parkhill J."/>
            <person name="Hanage W.P."/>
            <person name="Bentley S.D."/>
        </authorList>
    </citation>
    <scope>NUCLEOTIDE SEQUENCE [LARGE SCALE GENOMIC DNA]</scope>
</reference>
<dbReference type="GO" id="GO:0006260">
    <property type="term" value="P:DNA replication"/>
    <property type="evidence" value="ECO:0007669"/>
    <property type="project" value="TreeGrafter"/>
</dbReference>
<evidence type="ECO:0000313" key="2">
    <source>
        <dbReference type="EMBL" id="CBW39074.1"/>
    </source>
</evidence>
<dbReference type="GO" id="GO:0005524">
    <property type="term" value="F:ATP binding"/>
    <property type="evidence" value="ECO:0007669"/>
    <property type="project" value="InterPro"/>
</dbReference>
<dbReference type="Gene3D" id="3.40.50.300">
    <property type="entry name" value="P-loop containing nucleotide triphosphate hydrolases"/>
    <property type="match status" value="1"/>
</dbReference>
<protein>
    <submittedName>
        <fullName evidence="2">IstB-type ATPase</fullName>
    </submittedName>
</protein>
<dbReference type="EMBL" id="FR671407">
    <property type="protein sequence ID" value="CBW39074.1"/>
    <property type="molecule type" value="Genomic_DNA"/>
</dbReference>
<organism evidence="2 3">
    <name type="scientific">Streptococcus phage 34117</name>
    <dbReference type="NCBI Taxonomy" id="870471"/>
    <lineage>
        <taxon>Viruses</taxon>
        <taxon>Duplodnaviria</taxon>
        <taxon>Heunggongvirae</taxon>
        <taxon>Uroviricota</taxon>
        <taxon>Caudoviricetes</taxon>
        <taxon>Ferrettivirinae</taxon>
        <taxon>Hinxtonvirus</taxon>
        <taxon>Hinxtonvirus hv34117</taxon>
    </lineage>
</organism>